<keyword evidence="3" id="KW-0378">Hydrolase</keyword>
<dbReference type="InterPro" id="IPR014044">
    <property type="entry name" value="CAP_dom"/>
</dbReference>
<reference evidence="3 4" key="1">
    <citation type="journal article" date="2015" name="Int. J. Syst. Evol. Microbiol.">
        <title>Sporolactobacillus shoreae sp. nov. and Sporolactobacillus spathodeae sp. nov., two spore-forming lactic acid bacteria isolated from tree barks in Thailand.</title>
        <authorList>
            <person name="Thamacharoensuk T."/>
            <person name="Kitahara M."/>
            <person name="Ohkuma M."/>
            <person name="Thongchul N."/>
            <person name="Tanasupawat S."/>
        </authorList>
    </citation>
    <scope>NUCLEOTIDE SEQUENCE [LARGE SCALE GENOMIC DNA]</scope>
    <source>
        <strain evidence="3 4">BK92</strain>
    </source>
</reference>
<sequence>MLRKTNLFIFFIAVIVFSGTLLLSLISSPGVEGGIVPIAQRAVQGTSNKESPFDIPKDGIYTYMGKSESQILKIFGKPERIDDTKYGYQWFIYGRNTDKYLQIGIDSKTRQVTTIYALGNKLRTAPLVIGEQSKKIFKSVKFSNKVSMNDQNAHIEFDLNAEDMMERPLVKFGSCWVQLSLDHVSGRLMGVRYMSSEVLALQHPYSMIYTGSLPPAPVLSGQQWQKVNSSEDLEIFDMSNILRTRFKKSPLIWSPQAHQAAYLHSREMKVKNYFSHDSPWSGDLKTRLDKEKILFLSAGENIAARYPDAASVTIGWLNSIDHRENLLNGNFTELGVGSYQNDYTQDFVQPMNK</sequence>
<dbReference type="Proteomes" id="UP000298347">
    <property type="component" value="Unassembled WGS sequence"/>
</dbReference>
<dbReference type="AlphaFoldDB" id="A0A4Z0GS19"/>
<evidence type="ECO:0000259" key="2">
    <source>
        <dbReference type="Pfam" id="PF14504"/>
    </source>
</evidence>
<dbReference type="SUPFAM" id="SSF55797">
    <property type="entry name" value="PR-1-like"/>
    <property type="match status" value="1"/>
</dbReference>
<gene>
    <name evidence="3" type="ORF">E4665_00455</name>
</gene>
<accession>A0A4Z0GS19</accession>
<proteinExistence type="predicted"/>
<dbReference type="RefSeq" id="WP_135346829.1">
    <property type="nucleotide sequence ID" value="NZ_SRJD01000001.1"/>
</dbReference>
<dbReference type="OrthoDB" id="9783944at2"/>
<dbReference type="GO" id="GO:0008233">
    <property type="term" value="F:peptidase activity"/>
    <property type="evidence" value="ECO:0007669"/>
    <property type="project" value="UniProtKB-KW"/>
</dbReference>
<dbReference type="GO" id="GO:0006508">
    <property type="term" value="P:proteolysis"/>
    <property type="evidence" value="ECO:0007669"/>
    <property type="project" value="UniProtKB-KW"/>
</dbReference>
<organism evidence="3 4">
    <name type="scientific">Sporolactobacillus shoreae</name>
    <dbReference type="NCBI Taxonomy" id="1465501"/>
    <lineage>
        <taxon>Bacteria</taxon>
        <taxon>Bacillati</taxon>
        <taxon>Bacillota</taxon>
        <taxon>Bacilli</taxon>
        <taxon>Bacillales</taxon>
        <taxon>Sporolactobacillaceae</taxon>
        <taxon>Sporolactobacillus</taxon>
    </lineage>
</organism>
<comment type="caution">
    <text evidence="3">The sequence shown here is derived from an EMBL/GenBank/DDBJ whole genome shotgun (WGS) entry which is preliminary data.</text>
</comment>
<dbReference type="InterPro" id="IPR029410">
    <property type="entry name" value="CAP_assoc"/>
</dbReference>
<evidence type="ECO:0000259" key="1">
    <source>
        <dbReference type="Pfam" id="PF00188"/>
    </source>
</evidence>
<name>A0A4Z0GS19_9BACL</name>
<dbReference type="Pfam" id="PF14504">
    <property type="entry name" value="CAP_assoc_N"/>
    <property type="match status" value="1"/>
</dbReference>
<dbReference type="Gene3D" id="3.40.33.10">
    <property type="entry name" value="CAP"/>
    <property type="match status" value="1"/>
</dbReference>
<dbReference type="Pfam" id="PF00188">
    <property type="entry name" value="CAP"/>
    <property type="match status" value="1"/>
</dbReference>
<dbReference type="PANTHER" id="PTHR31157:SF26">
    <property type="entry name" value="SCP-LIKE EXTRACELLULAR PROTEIN"/>
    <property type="match status" value="1"/>
</dbReference>
<dbReference type="PANTHER" id="PTHR31157">
    <property type="entry name" value="SCP DOMAIN-CONTAINING PROTEIN"/>
    <property type="match status" value="1"/>
</dbReference>
<dbReference type="CDD" id="cd05379">
    <property type="entry name" value="CAP_bacterial"/>
    <property type="match status" value="1"/>
</dbReference>
<evidence type="ECO:0000313" key="4">
    <source>
        <dbReference type="Proteomes" id="UP000298347"/>
    </source>
</evidence>
<feature type="domain" description="CAP-associated" evidence="2">
    <location>
        <begin position="64"/>
        <end position="205"/>
    </location>
</feature>
<feature type="domain" description="SCP" evidence="1">
    <location>
        <begin position="237"/>
        <end position="349"/>
    </location>
</feature>
<protein>
    <submittedName>
        <fullName evidence="3">Serine protease</fullName>
    </submittedName>
</protein>
<keyword evidence="3" id="KW-0645">Protease</keyword>
<dbReference type="InterPro" id="IPR035940">
    <property type="entry name" value="CAP_sf"/>
</dbReference>
<dbReference type="EMBL" id="SRJD01000001">
    <property type="protein sequence ID" value="TGB00183.1"/>
    <property type="molecule type" value="Genomic_DNA"/>
</dbReference>
<evidence type="ECO:0000313" key="3">
    <source>
        <dbReference type="EMBL" id="TGB00183.1"/>
    </source>
</evidence>
<keyword evidence="4" id="KW-1185">Reference proteome</keyword>